<sequence>MAQLGKKNLNLFRALRKEQAEKAKNAWNTKVPNLQESLVDVHNGSKRKASAPIKHGVGKELKKVMSMLLGLKSSSRTKKPEA</sequence>
<keyword evidence="2" id="KW-1185">Reference proteome</keyword>
<proteinExistence type="predicted"/>
<organism evidence="1 2">
    <name type="scientific">Vigna unguiculata</name>
    <name type="common">Cowpea</name>
    <dbReference type="NCBI Taxonomy" id="3917"/>
    <lineage>
        <taxon>Eukaryota</taxon>
        <taxon>Viridiplantae</taxon>
        <taxon>Streptophyta</taxon>
        <taxon>Embryophyta</taxon>
        <taxon>Tracheophyta</taxon>
        <taxon>Spermatophyta</taxon>
        <taxon>Magnoliopsida</taxon>
        <taxon>eudicotyledons</taxon>
        <taxon>Gunneridae</taxon>
        <taxon>Pentapetalae</taxon>
        <taxon>rosids</taxon>
        <taxon>fabids</taxon>
        <taxon>Fabales</taxon>
        <taxon>Fabaceae</taxon>
        <taxon>Papilionoideae</taxon>
        <taxon>50 kb inversion clade</taxon>
        <taxon>NPAAA clade</taxon>
        <taxon>indigoferoid/millettioid clade</taxon>
        <taxon>Phaseoleae</taxon>
        <taxon>Vigna</taxon>
    </lineage>
</organism>
<gene>
    <name evidence="1" type="ORF">DEO72_LG5g2065</name>
</gene>
<name>A0A4D6LZ89_VIGUN</name>
<reference evidence="1 2" key="1">
    <citation type="submission" date="2019-04" db="EMBL/GenBank/DDBJ databases">
        <title>An improved genome assembly and genetic linkage map for asparagus bean, Vigna unguiculata ssp. sesquipedialis.</title>
        <authorList>
            <person name="Xia Q."/>
            <person name="Zhang R."/>
            <person name="Dong Y."/>
        </authorList>
    </citation>
    <scope>NUCLEOTIDE SEQUENCE [LARGE SCALE GENOMIC DNA]</scope>
    <source>
        <tissue evidence="1">Leaf</tissue>
    </source>
</reference>
<dbReference type="EMBL" id="CP039349">
    <property type="protein sequence ID" value="QCD93987.1"/>
    <property type="molecule type" value="Genomic_DNA"/>
</dbReference>
<evidence type="ECO:0000313" key="1">
    <source>
        <dbReference type="EMBL" id="QCD93987.1"/>
    </source>
</evidence>
<evidence type="ECO:0000313" key="2">
    <source>
        <dbReference type="Proteomes" id="UP000501690"/>
    </source>
</evidence>
<dbReference type="AlphaFoldDB" id="A0A4D6LZ89"/>
<protein>
    <submittedName>
        <fullName evidence="1">Uncharacterized protein</fullName>
    </submittedName>
</protein>
<accession>A0A4D6LZ89</accession>
<dbReference type="Proteomes" id="UP000501690">
    <property type="component" value="Linkage Group LG5"/>
</dbReference>